<name>A0A8X6YRX5_9ARAC</name>
<sequence length="88" mass="9628">MPENPGSEVNENNPPPQIRNSNTEPKNPTNQSTAQAQLPPPAMLLVEKNYKAQMAAITKELRLILDLAFGLSFLACSSEVVFFCAPQD</sequence>
<dbReference type="EMBL" id="BMAV01021651">
    <property type="protein sequence ID" value="GFY75868.1"/>
    <property type="molecule type" value="Genomic_DNA"/>
</dbReference>
<proteinExistence type="predicted"/>
<reference evidence="2" key="1">
    <citation type="submission" date="2020-08" db="EMBL/GenBank/DDBJ databases">
        <title>Multicomponent nature underlies the extraordinary mechanical properties of spider dragline silk.</title>
        <authorList>
            <person name="Kono N."/>
            <person name="Nakamura H."/>
            <person name="Mori M."/>
            <person name="Yoshida Y."/>
            <person name="Ohtoshi R."/>
            <person name="Malay A.D."/>
            <person name="Moran D.A.P."/>
            <person name="Tomita M."/>
            <person name="Numata K."/>
            <person name="Arakawa K."/>
        </authorList>
    </citation>
    <scope>NUCLEOTIDE SEQUENCE</scope>
</reference>
<evidence type="ECO:0000256" key="1">
    <source>
        <dbReference type="SAM" id="MobiDB-lite"/>
    </source>
</evidence>
<keyword evidence="3" id="KW-1185">Reference proteome</keyword>
<organism evidence="2 3">
    <name type="scientific">Trichonephila inaurata madagascariensis</name>
    <dbReference type="NCBI Taxonomy" id="2747483"/>
    <lineage>
        <taxon>Eukaryota</taxon>
        <taxon>Metazoa</taxon>
        <taxon>Ecdysozoa</taxon>
        <taxon>Arthropoda</taxon>
        <taxon>Chelicerata</taxon>
        <taxon>Arachnida</taxon>
        <taxon>Araneae</taxon>
        <taxon>Araneomorphae</taxon>
        <taxon>Entelegynae</taxon>
        <taxon>Araneoidea</taxon>
        <taxon>Nephilidae</taxon>
        <taxon>Trichonephila</taxon>
        <taxon>Trichonephila inaurata</taxon>
    </lineage>
</organism>
<accession>A0A8X6YRX5</accession>
<dbReference type="Proteomes" id="UP000886998">
    <property type="component" value="Unassembled WGS sequence"/>
</dbReference>
<feature type="region of interest" description="Disordered" evidence="1">
    <location>
        <begin position="1"/>
        <end position="40"/>
    </location>
</feature>
<evidence type="ECO:0000313" key="3">
    <source>
        <dbReference type="Proteomes" id="UP000886998"/>
    </source>
</evidence>
<gene>
    <name evidence="2" type="ORF">TNIN_433081</name>
</gene>
<comment type="caution">
    <text evidence="2">The sequence shown here is derived from an EMBL/GenBank/DDBJ whole genome shotgun (WGS) entry which is preliminary data.</text>
</comment>
<evidence type="ECO:0000313" key="2">
    <source>
        <dbReference type="EMBL" id="GFY75868.1"/>
    </source>
</evidence>
<feature type="compositionally biased region" description="Polar residues" evidence="1">
    <location>
        <begin position="7"/>
        <end position="36"/>
    </location>
</feature>
<dbReference type="AlphaFoldDB" id="A0A8X6YRX5"/>
<protein>
    <submittedName>
        <fullName evidence="2">Uncharacterized protein</fullName>
    </submittedName>
</protein>